<proteinExistence type="predicted"/>
<dbReference type="AlphaFoldDB" id="A0AAV4P3G8"/>
<dbReference type="EMBL" id="BPLR01021610">
    <property type="protein sequence ID" value="GIX91720.1"/>
    <property type="molecule type" value="Genomic_DNA"/>
</dbReference>
<sequence length="107" mass="12547">MSINCLHTWETTFLHDRNCLLWIRLLLLFNVSRFSHQLKNVTLMPPIWRSKLSFDNPFRLSRASGLTPTPQTTFRMHVDALPPFSYLMVGPIKPLHCCVVVHSWKNE</sequence>
<evidence type="ECO:0000313" key="1">
    <source>
        <dbReference type="EMBL" id="GIX91720.1"/>
    </source>
</evidence>
<comment type="caution">
    <text evidence="1">The sequence shown here is derived from an EMBL/GenBank/DDBJ whole genome shotgun (WGS) entry which is preliminary data.</text>
</comment>
<organism evidence="1 2">
    <name type="scientific">Caerostris extrusa</name>
    <name type="common">Bark spider</name>
    <name type="synonym">Caerostris bankana</name>
    <dbReference type="NCBI Taxonomy" id="172846"/>
    <lineage>
        <taxon>Eukaryota</taxon>
        <taxon>Metazoa</taxon>
        <taxon>Ecdysozoa</taxon>
        <taxon>Arthropoda</taxon>
        <taxon>Chelicerata</taxon>
        <taxon>Arachnida</taxon>
        <taxon>Araneae</taxon>
        <taxon>Araneomorphae</taxon>
        <taxon>Entelegynae</taxon>
        <taxon>Araneoidea</taxon>
        <taxon>Araneidae</taxon>
        <taxon>Caerostris</taxon>
    </lineage>
</organism>
<reference evidence="1 2" key="1">
    <citation type="submission" date="2021-06" db="EMBL/GenBank/DDBJ databases">
        <title>Caerostris extrusa draft genome.</title>
        <authorList>
            <person name="Kono N."/>
            <person name="Arakawa K."/>
        </authorList>
    </citation>
    <scope>NUCLEOTIDE SEQUENCE [LARGE SCALE GENOMIC DNA]</scope>
</reference>
<dbReference type="Proteomes" id="UP001054945">
    <property type="component" value="Unassembled WGS sequence"/>
</dbReference>
<keyword evidence="2" id="KW-1185">Reference proteome</keyword>
<name>A0AAV4P3G8_CAEEX</name>
<gene>
    <name evidence="1" type="ORF">CEXT_757861</name>
</gene>
<accession>A0AAV4P3G8</accession>
<protein>
    <submittedName>
        <fullName evidence="1">Uncharacterized protein</fullName>
    </submittedName>
</protein>
<evidence type="ECO:0000313" key="2">
    <source>
        <dbReference type="Proteomes" id="UP001054945"/>
    </source>
</evidence>